<keyword evidence="4 7" id="KW-1133">Transmembrane helix</keyword>
<accession>A0A948RV28</accession>
<evidence type="ECO:0000256" key="4">
    <source>
        <dbReference type="ARBA" id="ARBA00022989"/>
    </source>
</evidence>
<dbReference type="GO" id="GO:0005886">
    <property type="term" value="C:plasma membrane"/>
    <property type="evidence" value="ECO:0007669"/>
    <property type="project" value="UniProtKB-SubCell"/>
</dbReference>
<dbReference type="GO" id="GO:0022857">
    <property type="term" value="F:transmembrane transporter activity"/>
    <property type="evidence" value="ECO:0007669"/>
    <property type="project" value="TreeGrafter"/>
</dbReference>
<keyword evidence="2" id="KW-1003">Cell membrane</keyword>
<sequence length="428" mass="45906">MPWLKRLRFFYLLNRGSRRRLVAANVGLLIGVTLVTLFIASGLGLRTLVLDGFLGALPLDQIKVVPKSMDIAILRLGRPKFLGGGTLDEAAVEKLVSDKSVQAVYPIAYARFPIHLHAEFLGSQYGTDTSVQGIDPRWVADELPQDAAFVFNNSQPIPILLSRKVLQFYNAGFAPANNLPRLTGRAVIGREVAIELGISSIAGDLDRSISKQALIVGLSDRIDPFAVAVPLAMLDYYDRLLLDEERKSYDAVVIQASSPGEIARIEALARKLGLEITPESHLARQVDAGISVAIVVFSLLGGVIIGLSLMNATNTLILILRERRFEMGVVRALGLSQRRLVGLLAAEAALAGALTALIAVALSAAVLALGSHFLESSIGQIMQTPIPLKLPGWLILAVLCLTPVVNALAVLVPAMRSVSGSIALALRR</sequence>
<evidence type="ECO:0000313" key="9">
    <source>
        <dbReference type="EMBL" id="MBU2689502.1"/>
    </source>
</evidence>
<comment type="subcellular location">
    <subcellularLocation>
        <location evidence="1">Cell membrane</location>
        <topology evidence="1">Multi-pass membrane protein</topology>
    </subcellularLocation>
</comment>
<comment type="caution">
    <text evidence="9">The sequence shown here is derived from an EMBL/GenBank/DDBJ whole genome shotgun (WGS) entry which is preliminary data.</text>
</comment>
<evidence type="ECO:0000256" key="5">
    <source>
        <dbReference type="ARBA" id="ARBA00023136"/>
    </source>
</evidence>
<organism evidence="9 10">
    <name type="scientific">Eiseniibacteriota bacterium</name>
    <dbReference type="NCBI Taxonomy" id="2212470"/>
    <lineage>
        <taxon>Bacteria</taxon>
        <taxon>Candidatus Eiseniibacteriota</taxon>
    </lineage>
</organism>
<name>A0A948RV28_UNCEI</name>
<proteinExistence type="inferred from homology"/>
<keyword evidence="3 7" id="KW-0812">Transmembrane</keyword>
<dbReference type="Pfam" id="PF02687">
    <property type="entry name" value="FtsX"/>
    <property type="match status" value="1"/>
</dbReference>
<evidence type="ECO:0000313" key="10">
    <source>
        <dbReference type="Proteomes" id="UP000777784"/>
    </source>
</evidence>
<dbReference type="EMBL" id="JAHJDP010000008">
    <property type="protein sequence ID" value="MBU2689502.1"/>
    <property type="molecule type" value="Genomic_DNA"/>
</dbReference>
<evidence type="ECO:0000256" key="6">
    <source>
        <dbReference type="ARBA" id="ARBA00038076"/>
    </source>
</evidence>
<evidence type="ECO:0000256" key="7">
    <source>
        <dbReference type="SAM" id="Phobius"/>
    </source>
</evidence>
<protein>
    <submittedName>
        <fullName evidence="9">FtsX-like permease family protein</fullName>
    </submittedName>
</protein>
<feature type="transmembrane region" description="Helical" evidence="7">
    <location>
        <begin position="340"/>
        <end position="370"/>
    </location>
</feature>
<evidence type="ECO:0000256" key="1">
    <source>
        <dbReference type="ARBA" id="ARBA00004651"/>
    </source>
</evidence>
<dbReference type="PANTHER" id="PTHR30572:SF4">
    <property type="entry name" value="ABC TRANSPORTER PERMEASE YTRF"/>
    <property type="match status" value="1"/>
</dbReference>
<dbReference type="InterPro" id="IPR003838">
    <property type="entry name" value="ABC3_permease_C"/>
</dbReference>
<evidence type="ECO:0000256" key="2">
    <source>
        <dbReference type="ARBA" id="ARBA00022475"/>
    </source>
</evidence>
<feature type="transmembrane region" description="Helical" evidence="7">
    <location>
        <begin position="390"/>
        <end position="412"/>
    </location>
</feature>
<reference evidence="9" key="1">
    <citation type="submission" date="2021-05" db="EMBL/GenBank/DDBJ databases">
        <title>Energy efficiency and biological interactions define the core microbiome of deep oligotrophic groundwater.</title>
        <authorList>
            <person name="Mehrshad M."/>
            <person name="Lopez-Fernandez M."/>
            <person name="Bell E."/>
            <person name="Bernier-Latmani R."/>
            <person name="Bertilsson S."/>
            <person name="Dopson M."/>
        </authorList>
    </citation>
    <scope>NUCLEOTIDE SEQUENCE</scope>
    <source>
        <strain evidence="9">Modern_marine.mb.64</strain>
    </source>
</reference>
<feature type="transmembrane region" description="Helical" evidence="7">
    <location>
        <begin position="290"/>
        <end position="320"/>
    </location>
</feature>
<comment type="similarity">
    <text evidence="6">Belongs to the ABC-4 integral membrane protein family.</text>
</comment>
<dbReference type="AlphaFoldDB" id="A0A948RV28"/>
<evidence type="ECO:0000256" key="3">
    <source>
        <dbReference type="ARBA" id="ARBA00022692"/>
    </source>
</evidence>
<dbReference type="InterPro" id="IPR050250">
    <property type="entry name" value="Macrolide_Exporter_MacB"/>
</dbReference>
<feature type="transmembrane region" description="Helical" evidence="7">
    <location>
        <begin position="21"/>
        <end position="45"/>
    </location>
</feature>
<dbReference type="Proteomes" id="UP000777784">
    <property type="component" value="Unassembled WGS sequence"/>
</dbReference>
<keyword evidence="5 7" id="KW-0472">Membrane</keyword>
<gene>
    <name evidence="9" type="ORF">KJ970_01120</name>
</gene>
<evidence type="ECO:0000259" key="8">
    <source>
        <dbReference type="Pfam" id="PF02687"/>
    </source>
</evidence>
<feature type="domain" description="ABC3 transporter permease C-terminal" evidence="8">
    <location>
        <begin position="300"/>
        <end position="419"/>
    </location>
</feature>
<dbReference type="PANTHER" id="PTHR30572">
    <property type="entry name" value="MEMBRANE COMPONENT OF TRANSPORTER-RELATED"/>
    <property type="match status" value="1"/>
</dbReference>